<dbReference type="AlphaFoldDB" id="A0A934ULU6"/>
<dbReference type="RefSeq" id="WP_200065034.1">
    <property type="nucleotide sequence ID" value="NZ_JAEHFW010000001.1"/>
</dbReference>
<comment type="caution">
    <text evidence="2">The sequence shown here is derived from an EMBL/GenBank/DDBJ whole genome shotgun (WGS) entry which is preliminary data.</text>
</comment>
<dbReference type="EMBL" id="JAEHFW010000001">
    <property type="protein sequence ID" value="MBK0378744.1"/>
    <property type="molecule type" value="Genomic_DNA"/>
</dbReference>
<dbReference type="Proteomes" id="UP000613193">
    <property type="component" value="Unassembled WGS sequence"/>
</dbReference>
<dbReference type="InterPro" id="IPR043741">
    <property type="entry name" value="DUF5686"/>
</dbReference>
<gene>
    <name evidence="2" type="ORF">I5M19_05470</name>
</gene>
<dbReference type="InterPro" id="IPR008969">
    <property type="entry name" value="CarboxyPept-like_regulatory"/>
</dbReference>
<evidence type="ECO:0000313" key="2">
    <source>
        <dbReference type="EMBL" id="MBK0378744.1"/>
    </source>
</evidence>
<feature type="signal peptide" evidence="1">
    <location>
        <begin position="1"/>
        <end position="28"/>
    </location>
</feature>
<dbReference type="SUPFAM" id="SSF49464">
    <property type="entry name" value="Carboxypeptidase regulatory domain-like"/>
    <property type="match status" value="1"/>
</dbReference>
<keyword evidence="1" id="KW-0732">Signal</keyword>
<protein>
    <submittedName>
        <fullName evidence="2">Carboxypeptidase-like regulatory domain-containing protein</fullName>
    </submittedName>
</protein>
<dbReference type="Pfam" id="PF18939">
    <property type="entry name" value="DUF5686"/>
    <property type="match status" value="1"/>
</dbReference>
<organism evidence="2 3">
    <name type="scientific">Mucilaginibacter segetis</name>
    <dbReference type="NCBI Taxonomy" id="2793071"/>
    <lineage>
        <taxon>Bacteria</taxon>
        <taxon>Pseudomonadati</taxon>
        <taxon>Bacteroidota</taxon>
        <taxon>Sphingobacteriia</taxon>
        <taxon>Sphingobacteriales</taxon>
        <taxon>Sphingobacteriaceae</taxon>
        <taxon>Mucilaginibacter</taxon>
    </lineage>
</organism>
<keyword evidence="2" id="KW-0645">Protease</keyword>
<accession>A0A934ULU6</accession>
<dbReference type="GO" id="GO:0004180">
    <property type="term" value="F:carboxypeptidase activity"/>
    <property type="evidence" value="ECO:0007669"/>
    <property type="project" value="UniProtKB-KW"/>
</dbReference>
<keyword evidence="3" id="KW-1185">Reference proteome</keyword>
<keyword evidence="2" id="KW-0121">Carboxypeptidase</keyword>
<proteinExistence type="predicted"/>
<dbReference type="Gene3D" id="2.60.40.1120">
    <property type="entry name" value="Carboxypeptidase-like, regulatory domain"/>
    <property type="match status" value="1"/>
</dbReference>
<evidence type="ECO:0000313" key="3">
    <source>
        <dbReference type="Proteomes" id="UP000613193"/>
    </source>
</evidence>
<name>A0A934ULU6_9SPHI</name>
<evidence type="ECO:0000256" key="1">
    <source>
        <dbReference type="SAM" id="SignalP"/>
    </source>
</evidence>
<feature type="chain" id="PRO_5038010220" evidence="1">
    <location>
        <begin position="29"/>
        <end position="856"/>
    </location>
</feature>
<dbReference type="Pfam" id="PF13715">
    <property type="entry name" value="CarbopepD_reg_2"/>
    <property type="match status" value="1"/>
</dbReference>
<keyword evidence="2" id="KW-0378">Hydrolase</keyword>
<reference evidence="2" key="1">
    <citation type="submission" date="2020-12" db="EMBL/GenBank/DDBJ databases">
        <title>Bacterial novel species Mucilaginibacter sp. SD-g isolated from soil.</title>
        <authorList>
            <person name="Jung H.-Y."/>
        </authorList>
    </citation>
    <scope>NUCLEOTIDE SEQUENCE</scope>
    <source>
        <strain evidence="2">SD-g</strain>
    </source>
</reference>
<sequence length="856" mass="98045">MKKILNKIFTKGTLIWLLVFTSFTAVYAQSTTVKGVVKDAKTHEAMSYVTVAFLNSSIGVSTDAQGRFSLTTTGNYNQINASFIGYKSVTKDVVPGKDQVINIVLTENSHTLSEVVIKSGKKKKYTNKNNPAVELIRQVIAHKSQNQLENYSYVEYNQYERMIFSLSNLSDNFKNKRIFKNYQFLFREQDSTAIGGKTLLPLYMEEKLSDNYYRKAPYAKKQVIEANKQVKYDANFIDNEGLTTYFNRMYQDINIYDNNVSLLSNQLLSPIADHSPDYYKFFITDTLKDQSPNLIELSFTPRNTNGLLFEGKIYITMDGNYAVQNADLTVNKNINLNFVRQMHADLAFEKNTDGRYHLSQSDLKIEFAINKKKGGGVFGERLVTVNNFAVNKPRMSETYDGPPLVYASNSQSKDDRYWLNSRPDTLDQVAADLYKNIDSLQTIPSFKRTMDIATLVLAGYKNYGAFEVGPANTFYSFNPVEGFRGRIGGRTTPQLSKRYYFETYGAYGTKDEKFKYFMSSTYSLNNKSIYSFPQNYVRASFQHDTKIPGQELQFVQESNFLLSFKRGDNDVWLYNDIFRLDYVHEFSNHFSYALGFKKWNQSPAGALQFQNLLPNGTLNDVNLIHTTELSAQVRWAPHEKFYQGKLYRTPIPDKYPIFTLNYSQGVKGLLGGDYNYQNVTANITKRFYLSQLGFTDVFTEGGYIFGKVPFPLLDIHHANQTYAFQLQSYNLMNFQEFVSDHYASITIDHNFNGFLFNRIPLLRKLKLREIIDFKSLWGGVRTENNPANDASLLRFPTDLGGGAGTYALSAKPYMEGSIGVGNIFKLIRVDLVKRFTYLDHPGAPEWGIRTLVKFDF</sequence>